<feature type="region of interest" description="Disordered" evidence="1">
    <location>
        <begin position="1"/>
        <end position="26"/>
    </location>
</feature>
<sequence>MSTKSARRRRNAAARAAGGRTQKTARPRLGLVKLTKPLPVRTRTVCEDADRRIAHAAIAATERGIPASVAGWHTEGAGEVVQRTDYATVLRHSGTVGDPFTALILCAQGAEHAFLIRGASDLDGARRSTATCTTAHADLHGLDQPIPSTAMAFYGRWIRVHTLQQAKGA</sequence>
<comment type="caution">
    <text evidence="2">The sequence shown here is derived from an EMBL/GenBank/DDBJ whole genome shotgun (WGS) entry which is preliminary data.</text>
</comment>
<feature type="compositionally biased region" description="Basic residues" evidence="1">
    <location>
        <begin position="1"/>
        <end position="12"/>
    </location>
</feature>
<name>A0ABS2U369_9ACTN</name>
<dbReference type="EMBL" id="JADKYB010000030">
    <property type="protein sequence ID" value="MBM9510036.1"/>
    <property type="molecule type" value="Genomic_DNA"/>
</dbReference>
<evidence type="ECO:0000256" key="1">
    <source>
        <dbReference type="SAM" id="MobiDB-lite"/>
    </source>
</evidence>
<reference evidence="2 3" key="1">
    <citation type="submission" date="2021-01" db="EMBL/GenBank/DDBJ databases">
        <title>Streptomyces acididurans sp. nov., isolated from a peat swamp forest soil.</title>
        <authorList>
            <person name="Chantavorakit T."/>
            <person name="Duangmal K."/>
        </authorList>
    </citation>
    <scope>NUCLEOTIDE SEQUENCE [LARGE SCALE GENOMIC DNA]</scope>
    <source>
        <strain evidence="2 3">KK5PA1</strain>
    </source>
</reference>
<dbReference type="Proteomes" id="UP000749040">
    <property type="component" value="Unassembled WGS sequence"/>
</dbReference>
<protein>
    <submittedName>
        <fullName evidence="2">Uncharacterized protein</fullName>
    </submittedName>
</protein>
<keyword evidence="3" id="KW-1185">Reference proteome</keyword>
<proteinExistence type="predicted"/>
<gene>
    <name evidence="2" type="ORF">ITX44_36865</name>
</gene>
<accession>A0ABS2U369</accession>
<organism evidence="2 3">
    <name type="scientific">Actinacidiphila acididurans</name>
    <dbReference type="NCBI Taxonomy" id="2784346"/>
    <lineage>
        <taxon>Bacteria</taxon>
        <taxon>Bacillati</taxon>
        <taxon>Actinomycetota</taxon>
        <taxon>Actinomycetes</taxon>
        <taxon>Kitasatosporales</taxon>
        <taxon>Streptomycetaceae</taxon>
        <taxon>Actinacidiphila</taxon>
    </lineage>
</organism>
<evidence type="ECO:0000313" key="2">
    <source>
        <dbReference type="EMBL" id="MBM9510036.1"/>
    </source>
</evidence>
<dbReference type="RefSeq" id="WP_205363669.1">
    <property type="nucleotide sequence ID" value="NZ_JADKYB010000030.1"/>
</dbReference>
<evidence type="ECO:0000313" key="3">
    <source>
        <dbReference type="Proteomes" id="UP000749040"/>
    </source>
</evidence>